<evidence type="ECO:0000313" key="1">
    <source>
        <dbReference type="EMBL" id="SPO00918.1"/>
    </source>
</evidence>
<dbReference type="Proteomes" id="UP001187682">
    <property type="component" value="Unassembled WGS sequence"/>
</dbReference>
<sequence>MGSLPTEIFILVLKAAARSSPKNDALRLRLVCKQFDAILKPILCATLSLDISKLSKASCIKHPDTDALQTIGRHCNSLFVDLTILRDDMEAYFPPQLYIRDSPSMARLRKTMDNLYSMRPRTFTESEFRSRVDEILFNCRGIEQARLSLPLPLMGLGQGPTVLILANMIAALGHRPEEDSAELKVLVLESVTTQSLSSLLNNPLDCRNLMVVFGGLEHLVLSTRRHIPLPSSRERTAGTLWKAIGMAKSLRTLCLVGLDCEGEPPSSALRHSRPEVSPNSISESDWEEMILPPPPVALRNLTCLELRRIDLGSDFFHAAAELFGPALHELYLDKVCLRIRGAEYPPKDMWVGLPNIQAKADDRWVAQTVREKFPEMQICRATHLSYDFYGTTDDLVLLQNLDIDDPCGLRRDLARRFVEVVMGYEQPELKAGGSCTMLRRTTADPTLSLPFLGLASKDMQPSDWDVATYHNLVANPTSRWLDSIDGHFANDRSTSTKDLRHVAETLCQTLNSSRARAYHPSPPRSGFRVVHEGDLPLGLAIGRLTAQRLQHIVYGGAGWLEDEDEPIGWEDEDDFYADDINYGGLSDSGDDDASRFAAEVAEHLGLL</sequence>
<comment type="caution">
    <text evidence="1">The sequence shown here is derived from an EMBL/GenBank/DDBJ whole genome shotgun (WGS) entry which is preliminary data.</text>
</comment>
<accession>A0AAE8MVF3</accession>
<protein>
    <submittedName>
        <fullName evidence="1">Uncharacterized protein</fullName>
    </submittedName>
</protein>
<keyword evidence="2" id="KW-1185">Reference proteome</keyword>
<reference evidence="1" key="1">
    <citation type="submission" date="2018-03" db="EMBL/GenBank/DDBJ databases">
        <authorList>
            <person name="Guldener U."/>
        </authorList>
    </citation>
    <scope>NUCLEOTIDE SEQUENCE</scope>
</reference>
<dbReference type="AlphaFoldDB" id="A0AAE8MVF3"/>
<name>A0AAE8MVF3_9PEZI</name>
<gene>
    <name evidence="1" type="ORF">DNG_03666</name>
</gene>
<organism evidence="1 2">
    <name type="scientific">Cephalotrichum gorgonifer</name>
    <dbReference type="NCBI Taxonomy" id="2041049"/>
    <lineage>
        <taxon>Eukaryota</taxon>
        <taxon>Fungi</taxon>
        <taxon>Dikarya</taxon>
        <taxon>Ascomycota</taxon>
        <taxon>Pezizomycotina</taxon>
        <taxon>Sordariomycetes</taxon>
        <taxon>Hypocreomycetidae</taxon>
        <taxon>Microascales</taxon>
        <taxon>Microascaceae</taxon>
        <taxon>Cephalotrichum</taxon>
    </lineage>
</organism>
<evidence type="ECO:0000313" key="2">
    <source>
        <dbReference type="Proteomes" id="UP001187682"/>
    </source>
</evidence>
<proteinExistence type="predicted"/>
<dbReference type="EMBL" id="ONZQ02000004">
    <property type="protein sequence ID" value="SPO00918.1"/>
    <property type="molecule type" value="Genomic_DNA"/>
</dbReference>